<evidence type="ECO:0000313" key="1">
    <source>
        <dbReference type="EMBL" id="MCI92835.1"/>
    </source>
</evidence>
<sequence>MEATLMFELMDKTWSVVIRCLVDKKLMEMAKKVGLKRR</sequence>
<name>A0A392W1Q1_9FABA</name>
<accession>A0A392W1Q1</accession>
<dbReference type="EMBL" id="LXQA011311942">
    <property type="protein sequence ID" value="MCI92835.1"/>
    <property type="molecule type" value="Genomic_DNA"/>
</dbReference>
<dbReference type="Proteomes" id="UP000265520">
    <property type="component" value="Unassembled WGS sequence"/>
</dbReference>
<proteinExistence type="predicted"/>
<feature type="non-terminal residue" evidence="1">
    <location>
        <position position="38"/>
    </location>
</feature>
<evidence type="ECO:0000313" key="2">
    <source>
        <dbReference type="Proteomes" id="UP000265520"/>
    </source>
</evidence>
<protein>
    <submittedName>
        <fullName evidence="1">Uncharacterized protein</fullName>
    </submittedName>
</protein>
<dbReference type="AlphaFoldDB" id="A0A392W1Q1"/>
<reference evidence="1 2" key="1">
    <citation type="journal article" date="2018" name="Front. Plant Sci.">
        <title>Red Clover (Trifolium pratense) and Zigzag Clover (T. medium) - A Picture of Genomic Similarities and Differences.</title>
        <authorList>
            <person name="Dluhosova J."/>
            <person name="Istvanek J."/>
            <person name="Nedelnik J."/>
            <person name="Repkova J."/>
        </authorList>
    </citation>
    <scope>NUCLEOTIDE SEQUENCE [LARGE SCALE GENOMIC DNA]</scope>
    <source>
        <strain evidence="2">cv. 10/8</strain>
        <tissue evidence="1">Leaf</tissue>
    </source>
</reference>
<comment type="caution">
    <text evidence="1">The sequence shown here is derived from an EMBL/GenBank/DDBJ whole genome shotgun (WGS) entry which is preliminary data.</text>
</comment>
<organism evidence="1 2">
    <name type="scientific">Trifolium medium</name>
    <dbReference type="NCBI Taxonomy" id="97028"/>
    <lineage>
        <taxon>Eukaryota</taxon>
        <taxon>Viridiplantae</taxon>
        <taxon>Streptophyta</taxon>
        <taxon>Embryophyta</taxon>
        <taxon>Tracheophyta</taxon>
        <taxon>Spermatophyta</taxon>
        <taxon>Magnoliopsida</taxon>
        <taxon>eudicotyledons</taxon>
        <taxon>Gunneridae</taxon>
        <taxon>Pentapetalae</taxon>
        <taxon>rosids</taxon>
        <taxon>fabids</taxon>
        <taxon>Fabales</taxon>
        <taxon>Fabaceae</taxon>
        <taxon>Papilionoideae</taxon>
        <taxon>50 kb inversion clade</taxon>
        <taxon>NPAAA clade</taxon>
        <taxon>Hologalegina</taxon>
        <taxon>IRL clade</taxon>
        <taxon>Trifolieae</taxon>
        <taxon>Trifolium</taxon>
    </lineage>
</organism>
<keyword evidence="2" id="KW-1185">Reference proteome</keyword>